<evidence type="ECO:0000256" key="1">
    <source>
        <dbReference type="SAM" id="MobiDB-lite"/>
    </source>
</evidence>
<name>A0A4R7FY75_9MICC</name>
<feature type="region of interest" description="Disordered" evidence="1">
    <location>
        <begin position="47"/>
        <end position="80"/>
    </location>
</feature>
<comment type="caution">
    <text evidence="2">The sequence shown here is derived from an EMBL/GenBank/DDBJ whole genome shotgun (WGS) entry which is preliminary data.</text>
</comment>
<keyword evidence="3" id="KW-1185">Reference proteome</keyword>
<reference evidence="2 3" key="1">
    <citation type="submission" date="2019-03" db="EMBL/GenBank/DDBJ databases">
        <title>Genomic Encyclopedia of Type Strains, Phase III (KMG-III): the genomes of soil and plant-associated and newly described type strains.</title>
        <authorList>
            <person name="Whitman W."/>
        </authorList>
    </citation>
    <scope>NUCLEOTIDE SEQUENCE [LARGE SCALE GENOMIC DNA]</scope>
    <source>
        <strain evidence="2 3">DSM 27373</strain>
    </source>
</reference>
<accession>A0A4R7FY75</accession>
<proteinExistence type="predicted"/>
<evidence type="ECO:0000313" key="3">
    <source>
        <dbReference type="Proteomes" id="UP000294506"/>
    </source>
</evidence>
<dbReference type="Proteomes" id="UP000294506">
    <property type="component" value="Unassembled WGS sequence"/>
</dbReference>
<protein>
    <submittedName>
        <fullName evidence="2">Uncharacterized protein</fullName>
    </submittedName>
</protein>
<dbReference type="AlphaFoldDB" id="A0A4R7FY75"/>
<evidence type="ECO:0000313" key="2">
    <source>
        <dbReference type="EMBL" id="TDS83760.1"/>
    </source>
</evidence>
<feature type="region of interest" description="Disordered" evidence="1">
    <location>
        <begin position="138"/>
        <end position="163"/>
    </location>
</feature>
<dbReference type="EMBL" id="SOAN01000009">
    <property type="protein sequence ID" value="TDS83760.1"/>
    <property type="molecule type" value="Genomic_DNA"/>
</dbReference>
<organism evidence="2 3">
    <name type="scientific">Nesterenkonia aurantiaca</name>
    <dbReference type="NCBI Taxonomy" id="1436010"/>
    <lineage>
        <taxon>Bacteria</taxon>
        <taxon>Bacillati</taxon>
        <taxon>Actinomycetota</taxon>
        <taxon>Actinomycetes</taxon>
        <taxon>Micrococcales</taxon>
        <taxon>Micrococcaceae</taxon>
        <taxon>Nesterenkonia</taxon>
    </lineage>
</organism>
<dbReference type="RefSeq" id="WP_133726482.1">
    <property type="nucleotide sequence ID" value="NZ_SOAN01000009.1"/>
</dbReference>
<sequence>MGLLTLVPVRRYPEWLRQAAMWVPAAGATAVLVTPRVWEAMAEAGARLPEEAEQEHEREQGEPEPVAEEQPREGHKPPPTVRRKVALWSIGVAAGASVYGYMRFSLWADGAIEDKLRELGVARPRMVMAVLGGLVAGATGGTPEQPRPRVGIAEGEPRLAASV</sequence>
<gene>
    <name evidence="2" type="ORF">EV640_10947</name>
</gene>